<dbReference type="Pfam" id="PF01074">
    <property type="entry name" value="Glyco_hydro_38N"/>
    <property type="match status" value="1"/>
</dbReference>
<evidence type="ECO:0000256" key="1">
    <source>
        <dbReference type="ARBA" id="ARBA00022801"/>
    </source>
</evidence>
<dbReference type="SUPFAM" id="SSF88713">
    <property type="entry name" value="Glycoside hydrolase/deacetylase"/>
    <property type="match status" value="1"/>
</dbReference>
<name>A0A0K0D9M0_ANGCA</name>
<dbReference type="STRING" id="6313.A0A0K0D9M0"/>
<keyword evidence="2" id="KW-0326">Glycosidase</keyword>
<keyword evidence="4" id="KW-1185">Reference proteome</keyword>
<dbReference type="Pfam" id="PF09261">
    <property type="entry name" value="Alpha-mann_mid"/>
    <property type="match status" value="1"/>
</dbReference>
<dbReference type="SUPFAM" id="SSF88688">
    <property type="entry name" value="Families 57/38 glycoside transferase middle domain"/>
    <property type="match status" value="1"/>
</dbReference>
<dbReference type="Proteomes" id="UP000035642">
    <property type="component" value="Unassembled WGS sequence"/>
</dbReference>
<reference evidence="4" key="1">
    <citation type="submission" date="2012-09" db="EMBL/GenBank/DDBJ databases">
        <authorList>
            <person name="Martin A.A."/>
        </authorList>
    </citation>
    <scope>NUCLEOTIDE SEQUENCE</scope>
</reference>
<organism evidence="4 5">
    <name type="scientific">Angiostrongylus cantonensis</name>
    <name type="common">Rat lungworm</name>
    <dbReference type="NCBI Taxonomy" id="6313"/>
    <lineage>
        <taxon>Eukaryota</taxon>
        <taxon>Metazoa</taxon>
        <taxon>Ecdysozoa</taxon>
        <taxon>Nematoda</taxon>
        <taxon>Chromadorea</taxon>
        <taxon>Rhabditida</taxon>
        <taxon>Rhabditina</taxon>
        <taxon>Rhabditomorpha</taxon>
        <taxon>Strongyloidea</taxon>
        <taxon>Metastrongylidae</taxon>
        <taxon>Angiostrongylus</taxon>
    </lineage>
</organism>
<dbReference type="InterPro" id="IPR037094">
    <property type="entry name" value="Glyco_hydro_38_cen_sf"/>
</dbReference>
<reference evidence="5" key="2">
    <citation type="submission" date="2017-02" db="UniProtKB">
        <authorList>
            <consortium name="WormBaseParasite"/>
        </authorList>
    </citation>
    <scope>IDENTIFICATION</scope>
</reference>
<dbReference type="PANTHER" id="PTHR11607:SF3">
    <property type="entry name" value="LYSOSOMAL ALPHA-MANNOSIDASE"/>
    <property type="match status" value="1"/>
</dbReference>
<dbReference type="Gene3D" id="1.20.1270.50">
    <property type="entry name" value="Glycoside hydrolase family 38, central domain"/>
    <property type="match status" value="1"/>
</dbReference>
<sequence>MLDLYDLLPFDNPDGGVWKQGWEVNYDKDKVAEGKTLQVIVIPHSHCDPGWIKTFEQYHHDQTRKILDGMVKHLSSPTEDMRFIYAEISFFELWWRDQNESTKSKVRELLASGKFEIVTGGWVMTDEANSQYFSIIAELFEGHEWIRNHIGGSLYYIKGALLSEKASRKKQAVGVYVATTLGYVRLHRSYSVSWILVYMSFVSIGAHGKTDVRTHMFPFYSYDVPHTCGPDPKICCQFDFRFFLTVNFFKEDFLGEDLVARGMPVQSESLEKMFTDGKQYEENLGRYFTSRPFYKQMDRVLQHQLRAAEIIFSLWSMKGEKPSDEIFAKLVQARRALALFQHHDGVTGTAKNHVVRDYGAK</sequence>
<dbReference type="AlphaFoldDB" id="A0A0K0D9M0"/>
<evidence type="ECO:0000259" key="3">
    <source>
        <dbReference type="SMART" id="SM00872"/>
    </source>
</evidence>
<dbReference type="GO" id="GO:0006491">
    <property type="term" value="P:N-glycan processing"/>
    <property type="evidence" value="ECO:0007669"/>
    <property type="project" value="TreeGrafter"/>
</dbReference>
<keyword evidence="1" id="KW-0378">Hydrolase</keyword>
<evidence type="ECO:0000313" key="5">
    <source>
        <dbReference type="WBParaSite" id="ACAC_0000683301-mRNA-1"/>
    </source>
</evidence>
<proteinExistence type="predicted"/>
<dbReference type="GO" id="GO:0004559">
    <property type="term" value="F:alpha-mannosidase activity"/>
    <property type="evidence" value="ECO:0007669"/>
    <property type="project" value="InterPro"/>
</dbReference>
<dbReference type="GO" id="GO:0000139">
    <property type="term" value="C:Golgi membrane"/>
    <property type="evidence" value="ECO:0007669"/>
    <property type="project" value="TreeGrafter"/>
</dbReference>
<evidence type="ECO:0000313" key="4">
    <source>
        <dbReference type="Proteomes" id="UP000035642"/>
    </source>
</evidence>
<dbReference type="Gene3D" id="3.20.110.10">
    <property type="entry name" value="Glycoside hydrolase 38, N terminal domain"/>
    <property type="match status" value="2"/>
</dbReference>
<dbReference type="InterPro" id="IPR011330">
    <property type="entry name" value="Glyco_hydro/deAcase_b/a-brl"/>
</dbReference>
<dbReference type="InterPro" id="IPR027291">
    <property type="entry name" value="Glyco_hydro_38_N_sf"/>
</dbReference>
<accession>A0A0K0D9M0</accession>
<dbReference type="SMART" id="SM00872">
    <property type="entry name" value="Alpha-mann_mid"/>
    <property type="match status" value="1"/>
</dbReference>
<protein>
    <submittedName>
        <fullName evidence="5">Alpha-mann_mid domain-containing protein</fullName>
    </submittedName>
</protein>
<dbReference type="PANTHER" id="PTHR11607">
    <property type="entry name" value="ALPHA-MANNOSIDASE"/>
    <property type="match status" value="1"/>
</dbReference>
<dbReference type="GO" id="GO:0006013">
    <property type="term" value="P:mannose metabolic process"/>
    <property type="evidence" value="ECO:0007669"/>
    <property type="project" value="InterPro"/>
</dbReference>
<feature type="domain" description="Glycoside hydrolase family 38 central" evidence="3">
    <location>
        <begin position="283"/>
        <end position="361"/>
    </location>
</feature>
<dbReference type="InterPro" id="IPR015341">
    <property type="entry name" value="Glyco_hydro_38_cen"/>
</dbReference>
<dbReference type="InterPro" id="IPR028995">
    <property type="entry name" value="Glyco_hydro_57/38_cen_sf"/>
</dbReference>
<dbReference type="WBParaSite" id="ACAC_0000683301-mRNA-1">
    <property type="protein sequence ID" value="ACAC_0000683301-mRNA-1"/>
    <property type="gene ID" value="ACAC_0000683301"/>
</dbReference>
<dbReference type="InterPro" id="IPR050843">
    <property type="entry name" value="Glycosyl_Hydrlase_38"/>
</dbReference>
<dbReference type="InterPro" id="IPR000602">
    <property type="entry name" value="Glyco_hydro_38_N"/>
</dbReference>
<evidence type="ECO:0000256" key="2">
    <source>
        <dbReference type="ARBA" id="ARBA00023295"/>
    </source>
</evidence>